<evidence type="ECO:0000256" key="3">
    <source>
        <dbReference type="ARBA" id="ARBA00022475"/>
    </source>
</evidence>
<evidence type="ECO:0000256" key="5">
    <source>
        <dbReference type="ARBA" id="ARBA00022989"/>
    </source>
</evidence>
<keyword evidence="4 7" id="KW-0812">Transmembrane</keyword>
<dbReference type="InterPro" id="IPR004869">
    <property type="entry name" value="MMPL_dom"/>
</dbReference>
<dbReference type="PANTHER" id="PTHR33406:SF6">
    <property type="entry name" value="MEMBRANE PROTEIN YDGH-RELATED"/>
    <property type="match status" value="1"/>
</dbReference>
<name>A0A150JB51_9EURY</name>
<gene>
    <name evidence="9" type="ORF">AMQ74_00035</name>
</gene>
<keyword evidence="5 7" id="KW-1133">Transmembrane helix</keyword>
<dbReference type="AlphaFoldDB" id="A0A150JB51"/>
<comment type="similarity">
    <text evidence="2">Belongs to the resistance-nodulation-cell division (RND) (TC 2.A.6) family. MmpL subfamily.</text>
</comment>
<feature type="transmembrane region" description="Helical" evidence="7">
    <location>
        <begin position="314"/>
        <end position="336"/>
    </location>
</feature>
<dbReference type="EMBL" id="LNGD01000001">
    <property type="protein sequence ID" value="KYC54430.1"/>
    <property type="molecule type" value="Genomic_DNA"/>
</dbReference>
<evidence type="ECO:0000256" key="2">
    <source>
        <dbReference type="ARBA" id="ARBA00010157"/>
    </source>
</evidence>
<feature type="transmembrane region" description="Helical" evidence="7">
    <location>
        <begin position="21"/>
        <end position="40"/>
    </location>
</feature>
<evidence type="ECO:0000259" key="8">
    <source>
        <dbReference type="Pfam" id="PF03176"/>
    </source>
</evidence>
<dbReference type="Proteomes" id="UP000075578">
    <property type="component" value="Unassembled WGS sequence"/>
</dbReference>
<dbReference type="Gene3D" id="1.20.1640.10">
    <property type="entry name" value="Multidrug efflux transporter AcrB transmembrane domain"/>
    <property type="match status" value="1"/>
</dbReference>
<dbReference type="SUPFAM" id="SSF82866">
    <property type="entry name" value="Multidrug efflux transporter AcrB transmembrane domain"/>
    <property type="match status" value="1"/>
</dbReference>
<reference evidence="9 10" key="1">
    <citation type="journal article" date="2016" name="ISME J.">
        <title>Chasing the elusive Euryarchaeota class WSA2: genomes reveal a uniquely fastidious methyl-reducing methanogen.</title>
        <authorList>
            <person name="Nobu M.K."/>
            <person name="Narihiro T."/>
            <person name="Kuroda K."/>
            <person name="Mei R."/>
            <person name="Liu W.T."/>
        </authorList>
    </citation>
    <scope>NUCLEOTIDE SEQUENCE [LARGE SCALE GENOMIC DNA]</scope>
    <source>
        <strain evidence="9">U1lsi0528_Bin089</strain>
    </source>
</reference>
<evidence type="ECO:0000256" key="7">
    <source>
        <dbReference type="SAM" id="Phobius"/>
    </source>
</evidence>
<dbReference type="InterPro" id="IPR050545">
    <property type="entry name" value="Mycobact_MmpL"/>
</dbReference>
<protein>
    <submittedName>
        <fullName evidence="9">MMPL family protein</fullName>
    </submittedName>
</protein>
<keyword evidence="3" id="KW-1003">Cell membrane</keyword>
<feature type="transmembrane region" description="Helical" evidence="7">
    <location>
        <begin position="241"/>
        <end position="260"/>
    </location>
</feature>
<comment type="subcellular location">
    <subcellularLocation>
        <location evidence="1">Cell membrane</location>
        <topology evidence="1">Multi-pass membrane protein</topology>
    </subcellularLocation>
</comment>
<evidence type="ECO:0000313" key="9">
    <source>
        <dbReference type="EMBL" id="KYC54430.1"/>
    </source>
</evidence>
<organism evidence="9 10">
    <name type="scientific">Candidatus Methanofastidiosum methylothiophilum</name>
    <dbReference type="NCBI Taxonomy" id="1705564"/>
    <lineage>
        <taxon>Archaea</taxon>
        <taxon>Methanobacteriati</taxon>
        <taxon>Methanobacteriota</taxon>
        <taxon>Stenosarchaea group</taxon>
        <taxon>Candidatus Methanofastidiosia</taxon>
        <taxon>Candidatus Methanofastidiosales</taxon>
        <taxon>Candidatus Methanofastidiosaceae</taxon>
        <taxon>Candidatus Methanofastidiosum</taxon>
    </lineage>
</organism>
<dbReference type="GO" id="GO:0005886">
    <property type="term" value="C:plasma membrane"/>
    <property type="evidence" value="ECO:0007669"/>
    <property type="project" value="UniProtKB-SubCell"/>
</dbReference>
<feature type="transmembrane region" description="Helical" evidence="7">
    <location>
        <begin position="281"/>
        <end position="302"/>
    </location>
</feature>
<feature type="domain" description="Membrane transport protein MMPL" evidence="8">
    <location>
        <begin position="154"/>
        <end position="336"/>
    </location>
</feature>
<evidence type="ECO:0000256" key="4">
    <source>
        <dbReference type="ARBA" id="ARBA00022692"/>
    </source>
</evidence>
<dbReference type="PANTHER" id="PTHR33406">
    <property type="entry name" value="MEMBRANE PROTEIN MJ1562-RELATED"/>
    <property type="match status" value="1"/>
</dbReference>
<keyword evidence="6 7" id="KW-0472">Membrane</keyword>
<dbReference type="Pfam" id="PF03176">
    <property type="entry name" value="MMPL"/>
    <property type="match status" value="1"/>
</dbReference>
<feature type="transmembrane region" description="Helical" evidence="7">
    <location>
        <begin position="190"/>
        <end position="206"/>
    </location>
</feature>
<comment type="caution">
    <text evidence="9">The sequence shown here is derived from an EMBL/GenBank/DDBJ whole genome shotgun (WGS) entry which is preliminary data.</text>
</comment>
<sequence>MRNIDKVIKKFAEAHGKHPKRLLVVSIIITIILGIGMSLIEVKQEEDSDQLPKTIEEIKVFMKMEDKFERYNSIIIVINSDNVFSPDVLKEAYLLNQELKSIYGIESSSFNLELDEIYLPKEQLMNKLEISDSLGYMLIRLNVMKGVDPLVVYDDVKETMSRTILTVQPGGNIAMGKELTDIILPEMSKISTFGMIGVLLCVILTFRSIRYGIIPLICVGVGIVWMMGISGFIGISLSSELVGVVSMMAGIGIDFAIQTINRFNMERSPIIVEKIVRTLEGVIEPIVVSSIVAGFGFIAMLAGSLSMLDTMGKMLFIGVFSCMGVTLIFLPSFLVIQEKVFQDTKNLIKKKMEDYNEEN</sequence>
<evidence type="ECO:0000313" key="10">
    <source>
        <dbReference type="Proteomes" id="UP000075578"/>
    </source>
</evidence>
<evidence type="ECO:0000256" key="1">
    <source>
        <dbReference type="ARBA" id="ARBA00004651"/>
    </source>
</evidence>
<evidence type="ECO:0000256" key="6">
    <source>
        <dbReference type="ARBA" id="ARBA00023136"/>
    </source>
</evidence>
<feature type="transmembrane region" description="Helical" evidence="7">
    <location>
        <begin position="213"/>
        <end position="235"/>
    </location>
</feature>
<accession>A0A150JB51</accession>
<proteinExistence type="inferred from homology"/>